<name>Q0CWV2_ASPTN</name>
<protein>
    <submittedName>
        <fullName evidence="2">Uncharacterized protein</fullName>
    </submittedName>
</protein>
<gene>
    <name evidence="2" type="ORF">ATEG_01832</name>
</gene>
<evidence type="ECO:0000313" key="2">
    <source>
        <dbReference type="EMBL" id="EAU38589.1"/>
    </source>
</evidence>
<reference evidence="3" key="1">
    <citation type="submission" date="2005-09" db="EMBL/GenBank/DDBJ databases">
        <title>Annotation of the Aspergillus terreus NIH2624 genome.</title>
        <authorList>
            <person name="Birren B.W."/>
            <person name="Lander E.S."/>
            <person name="Galagan J.E."/>
            <person name="Nusbaum C."/>
            <person name="Devon K."/>
            <person name="Henn M."/>
            <person name="Ma L.-J."/>
            <person name="Jaffe D.B."/>
            <person name="Butler J."/>
            <person name="Alvarez P."/>
            <person name="Gnerre S."/>
            <person name="Grabherr M."/>
            <person name="Kleber M."/>
            <person name="Mauceli E.W."/>
            <person name="Brockman W."/>
            <person name="Rounsley S."/>
            <person name="Young S.K."/>
            <person name="LaButti K."/>
            <person name="Pushparaj V."/>
            <person name="DeCaprio D."/>
            <person name="Crawford M."/>
            <person name="Koehrsen M."/>
            <person name="Engels R."/>
            <person name="Montgomery P."/>
            <person name="Pearson M."/>
            <person name="Howarth C."/>
            <person name="Larson L."/>
            <person name="Luoma S."/>
            <person name="White J."/>
            <person name="Alvarado L."/>
            <person name="Kodira C.D."/>
            <person name="Zeng Q."/>
            <person name="Oleary S."/>
            <person name="Yandava C."/>
            <person name="Denning D.W."/>
            <person name="Nierman W.C."/>
            <person name="Milne T."/>
            <person name="Madden K."/>
        </authorList>
    </citation>
    <scope>NUCLEOTIDE SEQUENCE [LARGE SCALE GENOMIC DNA]</scope>
    <source>
        <strain evidence="3">NIH 2624 / FGSC A1156</strain>
    </source>
</reference>
<dbReference type="EMBL" id="CH476595">
    <property type="protein sequence ID" value="EAU38589.1"/>
    <property type="molecule type" value="Genomic_DNA"/>
</dbReference>
<evidence type="ECO:0000313" key="3">
    <source>
        <dbReference type="Proteomes" id="UP000007963"/>
    </source>
</evidence>
<accession>Q0CWV2</accession>
<dbReference type="OrthoDB" id="10304143at2759"/>
<dbReference type="VEuPathDB" id="FungiDB:ATEG_01832"/>
<dbReference type="AlphaFoldDB" id="Q0CWV2"/>
<feature type="compositionally biased region" description="Low complexity" evidence="1">
    <location>
        <begin position="31"/>
        <end position="40"/>
    </location>
</feature>
<dbReference type="RefSeq" id="XP_001209197.1">
    <property type="nucleotide sequence ID" value="XM_001209197.1"/>
</dbReference>
<dbReference type="HOGENOM" id="CLU_1081764_0_0_1"/>
<dbReference type="GeneID" id="4316353"/>
<feature type="region of interest" description="Disordered" evidence="1">
    <location>
        <begin position="1"/>
        <end position="53"/>
    </location>
</feature>
<feature type="compositionally biased region" description="Basic residues" evidence="1">
    <location>
        <begin position="13"/>
        <end position="26"/>
    </location>
</feature>
<evidence type="ECO:0000256" key="1">
    <source>
        <dbReference type="SAM" id="MobiDB-lite"/>
    </source>
</evidence>
<dbReference type="Proteomes" id="UP000007963">
    <property type="component" value="Unassembled WGS sequence"/>
</dbReference>
<proteinExistence type="predicted"/>
<organism evidence="2 3">
    <name type="scientific">Aspergillus terreus (strain NIH 2624 / FGSC A1156)</name>
    <dbReference type="NCBI Taxonomy" id="341663"/>
    <lineage>
        <taxon>Eukaryota</taxon>
        <taxon>Fungi</taxon>
        <taxon>Dikarya</taxon>
        <taxon>Ascomycota</taxon>
        <taxon>Pezizomycotina</taxon>
        <taxon>Eurotiomycetes</taxon>
        <taxon>Eurotiomycetidae</taxon>
        <taxon>Eurotiales</taxon>
        <taxon>Aspergillaceae</taxon>
        <taxon>Aspergillus</taxon>
        <taxon>Aspergillus subgen. Circumdati</taxon>
    </lineage>
</organism>
<sequence length="257" mass="29055">MAHNQNRNAKGQKIPRARRQAAHRPKRDGYANNQRQAQQASSFPRRAQIDPPSHEINMRVGVLNQPDLTPILREQPGRIREQWIEYPMQTTENASPLFVPKTPTSAFNTHIEHISQEASDRRRSPPSLGAAIQHLTQIAHNNDDNANIAAHLEENSTAQRTFGDHSVHGESCSWVDTAVTVITQGYEDEMEHRKTIHIMRTFIDAMQITHNALLVRSPYQNAIQVVQAMIEQNASDQGGKAFVESELEATLRRLQNS</sequence>